<evidence type="ECO:0000313" key="3">
    <source>
        <dbReference type="Proteomes" id="UP001610446"/>
    </source>
</evidence>
<keyword evidence="3" id="KW-1185">Reference proteome</keyword>
<protein>
    <submittedName>
        <fullName evidence="2">Uncharacterized protein</fullName>
    </submittedName>
</protein>
<feature type="compositionally biased region" description="Low complexity" evidence="1">
    <location>
        <begin position="161"/>
        <end position="184"/>
    </location>
</feature>
<feature type="compositionally biased region" description="Polar residues" evidence="1">
    <location>
        <begin position="140"/>
        <end position="152"/>
    </location>
</feature>
<feature type="compositionally biased region" description="Low complexity" evidence="1">
    <location>
        <begin position="38"/>
        <end position="53"/>
    </location>
</feature>
<feature type="compositionally biased region" description="Low complexity" evidence="1">
    <location>
        <begin position="98"/>
        <end position="130"/>
    </location>
</feature>
<sequence>MASASDLHDIASAPNITSSTGPRLNPQAAAFMPQAVASSSPSRRSSLDPESPSFFPSSLASTGPHLHPEAPDFIPQAVASSPSRRRSSLNAESPPFVPSSLASSSGSVAAVNGSSDPGSSSRSKSEIGSEPAASLPKPASSISRTLSPTSIASPEGGVPLDNDSSDPSSQAASSSNSSSSTTGDSEPDPESPTFVPQRARLNHDDEDCETCDGYYPRTQARAPATTSKAPEPEPPSPTPSPPPEKESPPPVNPYRFQINVLRSGGPNLPALPVRTIPMTHANVDAHTASRIKLLGQRAREILTSRSLVWSNTEAVARSALNNPHPTP</sequence>
<evidence type="ECO:0000256" key="1">
    <source>
        <dbReference type="SAM" id="MobiDB-lite"/>
    </source>
</evidence>
<organism evidence="2 3">
    <name type="scientific">Aspergillus pseudoustus</name>
    <dbReference type="NCBI Taxonomy" id="1810923"/>
    <lineage>
        <taxon>Eukaryota</taxon>
        <taxon>Fungi</taxon>
        <taxon>Dikarya</taxon>
        <taxon>Ascomycota</taxon>
        <taxon>Pezizomycotina</taxon>
        <taxon>Eurotiomycetes</taxon>
        <taxon>Eurotiomycetidae</taxon>
        <taxon>Eurotiales</taxon>
        <taxon>Aspergillaceae</taxon>
        <taxon>Aspergillus</taxon>
        <taxon>Aspergillus subgen. Nidulantes</taxon>
    </lineage>
</organism>
<comment type="caution">
    <text evidence="2">The sequence shown here is derived from an EMBL/GenBank/DDBJ whole genome shotgun (WGS) entry which is preliminary data.</text>
</comment>
<evidence type="ECO:0000313" key="2">
    <source>
        <dbReference type="EMBL" id="KAL2833468.1"/>
    </source>
</evidence>
<feature type="region of interest" description="Disordered" evidence="1">
    <location>
        <begin position="1"/>
        <end position="254"/>
    </location>
</feature>
<name>A0ABR4J0A3_9EURO</name>
<feature type="compositionally biased region" description="Pro residues" evidence="1">
    <location>
        <begin position="232"/>
        <end position="252"/>
    </location>
</feature>
<dbReference type="Proteomes" id="UP001610446">
    <property type="component" value="Unassembled WGS sequence"/>
</dbReference>
<accession>A0ABR4J0A3</accession>
<reference evidence="2 3" key="1">
    <citation type="submission" date="2024-07" db="EMBL/GenBank/DDBJ databases">
        <title>Section-level genome sequencing and comparative genomics of Aspergillus sections Usti and Cavernicolus.</title>
        <authorList>
            <consortium name="Lawrence Berkeley National Laboratory"/>
            <person name="Nybo J.L."/>
            <person name="Vesth T.C."/>
            <person name="Theobald S."/>
            <person name="Frisvad J.C."/>
            <person name="Larsen T.O."/>
            <person name="Kjaerboelling I."/>
            <person name="Rothschild-Mancinelli K."/>
            <person name="Lyhne E.K."/>
            <person name="Kogle M.E."/>
            <person name="Barry K."/>
            <person name="Clum A."/>
            <person name="Na H."/>
            <person name="Ledsgaard L."/>
            <person name="Lin J."/>
            <person name="Lipzen A."/>
            <person name="Kuo A."/>
            <person name="Riley R."/>
            <person name="Mondo S."/>
            <person name="Labutti K."/>
            <person name="Haridas S."/>
            <person name="Pangalinan J."/>
            <person name="Salamov A.A."/>
            <person name="Simmons B.A."/>
            <person name="Magnuson J.K."/>
            <person name="Chen J."/>
            <person name="Drula E."/>
            <person name="Henrissat B."/>
            <person name="Wiebenga A."/>
            <person name="Lubbers R.J."/>
            <person name="Gomes A.C."/>
            <person name="Makela M.R."/>
            <person name="Stajich J."/>
            <person name="Grigoriev I.V."/>
            <person name="Mortensen U.H."/>
            <person name="De Vries R.P."/>
            <person name="Baker S.E."/>
            <person name="Andersen M.R."/>
        </authorList>
    </citation>
    <scope>NUCLEOTIDE SEQUENCE [LARGE SCALE GENOMIC DNA]</scope>
    <source>
        <strain evidence="2 3">CBS 123904</strain>
    </source>
</reference>
<gene>
    <name evidence="2" type="ORF">BJY01DRAFT_253518</name>
</gene>
<dbReference type="EMBL" id="JBFXLU010000244">
    <property type="protein sequence ID" value="KAL2833468.1"/>
    <property type="molecule type" value="Genomic_DNA"/>
</dbReference>
<proteinExistence type="predicted"/>